<name>A0A940WKW3_9ACTN</name>
<evidence type="ECO:0000256" key="4">
    <source>
        <dbReference type="SAM" id="MobiDB-lite"/>
    </source>
</evidence>
<keyword evidence="7" id="KW-1185">Reference proteome</keyword>
<evidence type="ECO:0000259" key="5">
    <source>
        <dbReference type="Pfam" id="PF01593"/>
    </source>
</evidence>
<evidence type="ECO:0000256" key="3">
    <source>
        <dbReference type="ARBA" id="ARBA00040298"/>
    </source>
</evidence>
<evidence type="ECO:0000313" key="7">
    <source>
        <dbReference type="Proteomes" id="UP000674234"/>
    </source>
</evidence>
<comment type="subunit">
    <text evidence="2">Interacts with COX5B; this interaction may contribute to localize PYROXD2 to the inner face of the inner mitochondrial membrane.</text>
</comment>
<dbReference type="SUPFAM" id="SSF51905">
    <property type="entry name" value="FAD/NAD(P)-binding domain"/>
    <property type="match status" value="1"/>
</dbReference>
<evidence type="ECO:0000313" key="6">
    <source>
        <dbReference type="EMBL" id="MBP2705767.1"/>
    </source>
</evidence>
<feature type="domain" description="Amine oxidase" evidence="5">
    <location>
        <begin position="17"/>
        <end position="299"/>
    </location>
</feature>
<comment type="function">
    <text evidence="1">Probable oxidoreductase that may play a role as regulator of mitochondrial function.</text>
</comment>
<dbReference type="Pfam" id="PF01593">
    <property type="entry name" value="Amino_oxidase"/>
    <property type="match status" value="1"/>
</dbReference>
<proteinExistence type="predicted"/>
<dbReference type="InterPro" id="IPR002937">
    <property type="entry name" value="Amino_oxidase"/>
</dbReference>
<dbReference type="RefSeq" id="WP_210157041.1">
    <property type="nucleotide sequence ID" value="NZ_JAFCNB010000009.1"/>
</dbReference>
<dbReference type="PANTHER" id="PTHR10668:SF103">
    <property type="entry name" value="PYRIDINE NUCLEOTIDE-DISULFIDE OXIDOREDUCTASE DOMAIN-CONTAINING PROTEIN 2"/>
    <property type="match status" value="1"/>
</dbReference>
<evidence type="ECO:0000256" key="1">
    <source>
        <dbReference type="ARBA" id="ARBA00037217"/>
    </source>
</evidence>
<dbReference type="GO" id="GO:0016491">
    <property type="term" value="F:oxidoreductase activity"/>
    <property type="evidence" value="ECO:0007669"/>
    <property type="project" value="InterPro"/>
</dbReference>
<dbReference type="EMBL" id="JAFCNB010000009">
    <property type="protein sequence ID" value="MBP2705767.1"/>
    <property type="molecule type" value="Genomic_DNA"/>
</dbReference>
<dbReference type="InterPro" id="IPR036188">
    <property type="entry name" value="FAD/NAD-bd_sf"/>
</dbReference>
<feature type="compositionally biased region" description="Gly residues" evidence="4">
    <location>
        <begin position="304"/>
        <end position="316"/>
    </location>
</feature>
<dbReference type="Gene3D" id="3.50.50.60">
    <property type="entry name" value="FAD/NAD(P)-binding domain"/>
    <property type="match status" value="2"/>
</dbReference>
<reference evidence="6" key="1">
    <citation type="submission" date="2021-02" db="EMBL/GenBank/DDBJ databases">
        <title>Draft genome sequence of Microbispora sp. RL4-1S isolated from rice leaves in Thailand.</title>
        <authorList>
            <person name="Muangham S."/>
            <person name="Duangmal K."/>
        </authorList>
    </citation>
    <scope>NUCLEOTIDE SEQUENCE</scope>
    <source>
        <strain evidence="6">RL4-1S</strain>
    </source>
</reference>
<gene>
    <name evidence="6" type="ORF">JOL79_18280</name>
</gene>
<comment type="caution">
    <text evidence="6">The sequence shown here is derived from an EMBL/GenBank/DDBJ whole genome shotgun (WGS) entry which is preliminary data.</text>
</comment>
<sequence length="535" mass="55786">MPRSHYDAVIAGGGHNGLVAAAYLARAGRSVLVLERLGHVGGLAVSARPFPGVDARLSRYSYLVSLLPTAIVEDLGLGLDLRRRRFASYTPVGRTGLLVDSGDAARTAASFASVTGGSGDLTAWRRFYGAVARVARAVAPTLLGPLPGRAALREAVGDDETWRDLFERPIGEVVAERFADDTVRGVVLTDALIGTFADPDTDLLANRCFLYHVIGDGTGDWRVPVGGMGVVTDRLAGAARAAGAEIVTGAEVLAVDPDSGEVTFRVTGGPEGGEGQGGEHTVTGRRVLANVPPAVLARLLGREPGPGDGSSDGIGDGTAPEGAQLKINMVLSRLPRLRDPSVGPAEAFSGTFHINEGRDALAMAYAQAAAGRIPGVPPAEVYCHSLTDPSILGPGLRGSGAHTMTLFGLHMPARLFRDPGTGAEARREALRRTLASLDAVLAEPIEDCLLRTPEGEPCLEVKTPVDLEREAGLPGGHIFHRDLSWPYAEPGDHGPWGVETAYERLLLCGAGARRGGGVSGIPGHNAAMAVLRRTP</sequence>
<feature type="region of interest" description="Disordered" evidence="4">
    <location>
        <begin position="301"/>
        <end position="321"/>
    </location>
</feature>
<evidence type="ECO:0000256" key="2">
    <source>
        <dbReference type="ARBA" id="ARBA00038825"/>
    </source>
</evidence>
<accession>A0A940WKW3</accession>
<dbReference type="GO" id="GO:0005829">
    <property type="term" value="C:cytosol"/>
    <property type="evidence" value="ECO:0007669"/>
    <property type="project" value="TreeGrafter"/>
</dbReference>
<dbReference type="Proteomes" id="UP000674234">
    <property type="component" value="Unassembled WGS sequence"/>
</dbReference>
<organism evidence="6 7">
    <name type="scientific">Microbispora oryzae</name>
    <dbReference type="NCBI Taxonomy" id="2806554"/>
    <lineage>
        <taxon>Bacteria</taxon>
        <taxon>Bacillati</taxon>
        <taxon>Actinomycetota</taxon>
        <taxon>Actinomycetes</taxon>
        <taxon>Streptosporangiales</taxon>
        <taxon>Streptosporangiaceae</taxon>
        <taxon>Microbispora</taxon>
    </lineage>
</organism>
<protein>
    <recommendedName>
        <fullName evidence="3">Pyridine nucleotide-disulfide oxidoreductase domain-containing protein 2</fullName>
    </recommendedName>
</protein>
<dbReference type="AlphaFoldDB" id="A0A940WKW3"/>
<dbReference type="PANTHER" id="PTHR10668">
    <property type="entry name" value="PHYTOENE DEHYDROGENASE"/>
    <property type="match status" value="1"/>
</dbReference>